<keyword evidence="2" id="KW-0732">Signal</keyword>
<reference evidence="4 5" key="1">
    <citation type="journal article" date="2016" name="Nat. Microbiol.">
        <title>The Mouse Intestinal Bacterial Collection (miBC) provides host-specific insight into cultured diversity and functional potential of the gut microbiota.</title>
        <authorList>
            <person name="Lagkouvardos I."/>
            <person name="Pukall R."/>
            <person name="Abt B."/>
            <person name="Foesel B.U."/>
            <person name="Meier-Kolthoff J.P."/>
            <person name="Kumar N."/>
            <person name="Bresciani A."/>
            <person name="Martinez I."/>
            <person name="Just S."/>
            <person name="Ziegler C."/>
            <person name="Brugiroux S."/>
            <person name="Garzetti D."/>
            <person name="Wenning M."/>
            <person name="Bui T.P."/>
            <person name="Wang J."/>
            <person name="Hugenholtz F."/>
            <person name="Plugge C.M."/>
            <person name="Peterson D.A."/>
            <person name="Hornef M.W."/>
            <person name="Baines J.F."/>
            <person name="Smidt H."/>
            <person name="Walter J."/>
            <person name="Kristiansen K."/>
            <person name="Nielsen H.B."/>
            <person name="Haller D."/>
            <person name="Overmann J."/>
            <person name="Stecher B."/>
            <person name="Clavel T."/>
        </authorList>
    </citation>
    <scope>NUCLEOTIDE SEQUENCE [LARGE SCALE GENOMIC DNA]</scope>
    <source>
        <strain evidence="4 5">DSM 28560</strain>
    </source>
</reference>
<comment type="caution">
    <text evidence="4">The sequence shown here is derived from an EMBL/GenBank/DDBJ whole genome shotgun (WGS) entry which is preliminary data.</text>
</comment>
<evidence type="ECO:0000313" key="4">
    <source>
        <dbReference type="EMBL" id="TDA22766.1"/>
    </source>
</evidence>
<feature type="domain" description="Rhodanese" evidence="3">
    <location>
        <begin position="180"/>
        <end position="258"/>
    </location>
</feature>
<evidence type="ECO:0000313" key="5">
    <source>
        <dbReference type="Proteomes" id="UP000295710"/>
    </source>
</evidence>
<dbReference type="PANTHER" id="PTHR43031:SF1">
    <property type="entry name" value="PYRIDINE NUCLEOTIDE-DISULPHIDE OXIDOREDUCTASE"/>
    <property type="match status" value="1"/>
</dbReference>
<feature type="signal peptide" evidence="2">
    <location>
        <begin position="1"/>
        <end position="18"/>
    </location>
</feature>
<dbReference type="Gene3D" id="3.40.250.10">
    <property type="entry name" value="Rhodanese-like domain"/>
    <property type="match status" value="2"/>
</dbReference>
<name>A0A4R4FIV8_9FIRM</name>
<dbReference type="SMART" id="SM00450">
    <property type="entry name" value="RHOD"/>
    <property type="match status" value="2"/>
</dbReference>
<feature type="chain" id="PRO_5039626883" evidence="2">
    <location>
        <begin position="19"/>
        <end position="280"/>
    </location>
</feature>
<organism evidence="4 5">
    <name type="scientific">Extibacter muris</name>
    <dbReference type="NCBI Taxonomy" id="1796622"/>
    <lineage>
        <taxon>Bacteria</taxon>
        <taxon>Bacillati</taxon>
        <taxon>Bacillota</taxon>
        <taxon>Clostridia</taxon>
        <taxon>Lachnospirales</taxon>
        <taxon>Lachnospiraceae</taxon>
        <taxon>Extibacter</taxon>
    </lineage>
</organism>
<dbReference type="InterPro" id="IPR050229">
    <property type="entry name" value="GlpE_sulfurtransferase"/>
</dbReference>
<feature type="region of interest" description="Disordered" evidence="1">
    <location>
        <begin position="24"/>
        <end position="43"/>
    </location>
</feature>
<dbReference type="SUPFAM" id="SSF52821">
    <property type="entry name" value="Rhodanese/Cell cycle control phosphatase"/>
    <property type="match status" value="2"/>
</dbReference>
<dbReference type="PROSITE" id="PS51257">
    <property type="entry name" value="PROKAR_LIPOPROTEIN"/>
    <property type="match status" value="1"/>
</dbReference>
<accession>A0A4R4FIV8</accession>
<keyword evidence="5" id="KW-1185">Reference proteome</keyword>
<gene>
    <name evidence="4" type="ORF">E1963_05105</name>
</gene>
<proteinExistence type="predicted"/>
<dbReference type="InterPro" id="IPR001763">
    <property type="entry name" value="Rhodanese-like_dom"/>
</dbReference>
<dbReference type="InterPro" id="IPR036873">
    <property type="entry name" value="Rhodanese-like_dom_sf"/>
</dbReference>
<dbReference type="CDD" id="cd00158">
    <property type="entry name" value="RHOD"/>
    <property type="match status" value="2"/>
</dbReference>
<dbReference type="Pfam" id="PF00581">
    <property type="entry name" value="Rhodanese"/>
    <property type="match status" value="2"/>
</dbReference>
<dbReference type="EMBL" id="SMMX01000003">
    <property type="protein sequence ID" value="TDA22766.1"/>
    <property type="molecule type" value="Genomic_DNA"/>
</dbReference>
<evidence type="ECO:0000256" key="1">
    <source>
        <dbReference type="SAM" id="MobiDB-lite"/>
    </source>
</evidence>
<dbReference type="PROSITE" id="PS50206">
    <property type="entry name" value="RHODANESE_3"/>
    <property type="match status" value="2"/>
</dbReference>
<dbReference type="RefSeq" id="WP_132275976.1">
    <property type="nucleotide sequence ID" value="NZ_JAOBST010000005.1"/>
</dbReference>
<dbReference type="AlphaFoldDB" id="A0A4R4FIV8"/>
<feature type="domain" description="Rhodanese" evidence="3">
    <location>
        <begin position="57"/>
        <end position="158"/>
    </location>
</feature>
<dbReference type="Proteomes" id="UP000295710">
    <property type="component" value="Unassembled WGS sequence"/>
</dbReference>
<sequence length="280" mass="29861">MKRKLAAILLASAMAATAITGCGSDGDASGKAEGTDTAGDEAEDGYVSPADVVAAAKDGQTHVLDVREWNSYVEGRVANSEWCPIFPLEDDSLADAMTEYAKEKLSDGKEIYIICNSGQKGAEKATEVLKEAGIDESLIFTVEGGAKALAEEKDALTTNRAEEDIDWKYVSGKEAVKAVGDADIQILDVRDDDTYAEGHLKGSLQCSLKEIEDADAQTAMYEMATEELDKEKPVYLLCYSGNKCAKTAISVMKDAGFDTDKLLIIENGAKDADVAAAFVK</sequence>
<evidence type="ECO:0000259" key="3">
    <source>
        <dbReference type="PROSITE" id="PS50206"/>
    </source>
</evidence>
<dbReference type="PANTHER" id="PTHR43031">
    <property type="entry name" value="FAD-DEPENDENT OXIDOREDUCTASE"/>
    <property type="match status" value="1"/>
</dbReference>
<evidence type="ECO:0000256" key="2">
    <source>
        <dbReference type="SAM" id="SignalP"/>
    </source>
</evidence>
<protein>
    <submittedName>
        <fullName evidence="4">Rhodanese-like domain-containing protein</fullName>
    </submittedName>
</protein>